<dbReference type="EMBL" id="CP012159">
    <property type="protein sequence ID" value="AKT40853.1"/>
    <property type="molecule type" value="Genomic_DNA"/>
</dbReference>
<reference evidence="1 2" key="1">
    <citation type="submission" date="2015-07" db="EMBL/GenBank/DDBJ databases">
        <title>Genome analysis of myxobacterium Chondromyces crocatus Cm c5 reveals a high potential for natural compound synthesis and the genetic basis for the loss of fruiting body formation.</title>
        <authorList>
            <person name="Zaburannyi N."/>
            <person name="Bunk B."/>
            <person name="Maier J."/>
            <person name="Overmann J."/>
            <person name="Mueller R."/>
        </authorList>
    </citation>
    <scope>NUCLEOTIDE SEQUENCE [LARGE SCALE GENOMIC DNA]</scope>
    <source>
        <strain evidence="1 2">Cm c5</strain>
    </source>
</reference>
<keyword evidence="2" id="KW-1185">Reference proteome</keyword>
<evidence type="ECO:0000313" key="1">
    <source>
        <dbReference type="EMBL" id="AKT40853.1"/>
    </source>
</evidence>
<sequence>MSPSLQHSALVQIFRDRPELLPRLLREPLGVHVPHRARVTVVESTLDQLQPIEYRADLVAEIHDAAGDLVLAVVVEVQLSIDPDKRYVWPVYTTVLRARKRCPVLVLVVTPSESVGAWAAQPIPLGPELADGHLRPRVLGPAQLPRITDSAVASLAPELGVLSALAHGNRPDGLPVVMAALRGLERLEEETASVYFQVMHATLREPVRRALEAVVIKDPILLDLPTPPFLFKLFAKQLDEARAEGLKAGKVEGLKAGKVEGLREVLVEVATRAGVPLTSAARARVEGCDDVDTLKRWIDNALTARSAEELLA</sequence>
<dbReference type="PANTHER" id="PTHR34613">
    <property type="entry name" value="SLL0800 PROTEIN"/>
    <property type="match status" value="1"/>
</dbReference>
<dbReference type="PANTHER" id="PTHR34613:SF1">
    <property type="entry name" value="SLL6017 PROTEIN"/>
    <property type="match status" value="1"/>
</dbReference>
<proteinExistence type="predicted"/>
<dbReference type="AlphaFoldDB" id="A0A0K1EJS5"/>
<organism evidence="1 2">
    <name type="scientific">Chondromyces crocatus</name>
    <dbReference type="NCBI Taxonomy" id="52"/>
    <lineage>
        <taxon>Bacteria</taxon>
        <taxon>Pseudomonadati</taxon>
        <taxon>Myxococcota</taxon>
        <taxon>Polyangia</taxon>
        <taxon>Polyangiales</taxon>
        <taxon>Polyangiaceae</taxon>
        <taxon>Chondromyces</taxon>
    </lineage>
</organism>
<evidence type="ECO:0008006" key="3">
    <source>
        <dbReference type="Google" id="ProtNLM"/>
    </source>
</evidence>
<dbReference type="OrthoDB" id="5498825at2"/>
<dbReference type="Proteomes" id="UP000067626">
    <property type="component" value="Chromosome"/>
</dbReference>
<protein>
    <recommendedName>
        <fullName evidence="3">Transposase (putative) YhgA-like domain-containing protein</fullName>
    </recommendedName>
</protein>
<evidence type="ECO:0000313" key="2">
    <source>
        <dbReference type="Proteomes" id="UP000067626"/>
    </source>
</evidence>
<dbReference type="KEGG" id="ccro:CMC5_050080"/>
<dbReference type="STRING" id="52.CMC5_050080"/>
<accession>A0A0K1EJS5</accession>
<gene>
    <name evidence="1" type="ORF">CMC5_050080</name>
</gene>
<name>A0A0K1EJS5_CHOCO</name>
<dbReference type="RefSeq" id="WP_050432733.1">
    <property type="nucleotide sequence ID" value="NZ_CP012159.1"/>
</dbReference>